<dbReference type="CDD" id="cd00038">
    <property type="entry name" value="CAP_ED"/>
    <property type="match status" value="1"/>
</dbReference>
<evidence type="ECO:0000256" key="3">
    <source>
        <dbReference type="ARBA" id="ARBA00023163"/>
    </source>
</evidence>
<keyword evidence="1" id="KW-0805">Transcription regulation</keyword>
<dbReference type="GO" id="GO:0003700">
    <property type="term" value="F:DNA-binding transcription factor activity"/>
    <property type="evidence" value="ECO:0007669"/>
    <property type="project" value="TreeGrafter"/>
</dbReference>
<dbReference type="PROSITE" id="PS51063">
    <property type="entry name" value="HTH_CRP_2"/>
    <property type="match status" value="1"/>
</dbReference>
<dbReference type="InterPro" id="IPR036388">
    <property type="entry name" value="WH-like_DNA-bd_sf"/>
</dbReference>
<dbReference type="AlphaFoldDB" id="A0A5Q0CAQ2"/>
<dbReference type="InterPro" id="IPR000595">
    <property type="entry name" value="cNMP-bd_dom"/>
</dbReference>
<accession>A0A5Q0CAQ2</accession>
<evidence type="ECO:0000256" key="2">
    <source>
        <dbReference type="ARBA" id="ARBA00023125"/>
    </source>
</evidence>
<dbReference type="GO" id="GO:0003677">
    <property type="term" value="F:DNA binding"/>
    <property type="evidence" value="ECO:0007669"/>
    <property type="project" value="UniProtKB-KW"/>
</dbReference>
<dbReference type="RefSeq" id="WP_153271144.1">
    <property type="nucleotide sequence ID" value="NZ_CP043498.1"/>
</dbReference>
<dbReference type="Pfam" id="PF00027">
    <property type="entry name" value="cNMP_binding"/>
    <property type="match status" value="1"/>
</dbReference>
<dbReference type="SMART" id="SM00100">
    <property type="entry name" value="cNMP"/>
    <property type="match status" value="1"/>
</dbReference>
<dbReference type="InterPro" id="IPR014710">
    <property type="entry name" value="RmlC-like_jellyroll"/>
</dbReference>
<evidence type="ECO:0000313" key="7">
    <source>
        <dbReference type="Proteomes" id="UP000326881"/>
    </source>
</evidence>
<gene>
    <name evidence="6" type="ORF">FZ934_11365</name>
</gene>
<keyword evidence="2" id="KW-0238">DNA-binding</keyword>
<evidence type="ECO:0000259" key="4">
    <source>
        <dbReference type="PROSITE" id="PS50042"/>
    </source>
</evidence>
<dbReference type="SUPFAM" id="SSF46785">
    <property type="entry name" value="Winged helix' DNA-binding domain"/>
    <property type="match status" value="1"/>
</dbReference>
<dbReference type="GO" id="GO:0005829">
    <property type="term" value="C:cytosol"/>
    <property type="evidence" value="ECO:0007669"/>
    <property type="project" value="TreeGrafter"/>
</dbReference>
<keyword evidence="3" id="KW-0804">Transcription</keyword>
<feature type="domain" description="HTH crp-type" evidence="5">
    <location>
        <begin position="154"/>
        <end position="222"/>
    </location>
</feature>
<reference evidence="6 7" key="1">
    <citation type="submission" date="2019-08" db="EMBL/GenBank/DDBJ databases">
        <title>Prosopis cineraria nodule microbiome.</title>
        <authorList>
            <person name="Ali R."/>
            <person name="Chaluvadi S.R."/>
            <person name="Wang X."/>
        </authorList>
    </citation>
    <scope>NUCLEOTIDE SEQUENCE [LARGE SCALE GENOMIC DNA]</scope>
    <source>
        <strain evidence="6 7">BG7</strain>
    </source>
</reference>
<dbReference type="KEGG" id="rgr:FZ934_11365"/>
<dbReference type="Gene3D" id="1.10.10.10">
    <property type="entry name" value="Winged helix-like DNA-binding domain superfamily/Winged helix DNA-binding domain"/>
    <property type="match status" value="1"/>
</dbReference>
<dbReference type="PANTHER" id="PTHR24567:SF74">
    <property type="entry name" value="HTH-TYPE TRANSCRIPTIONAL REGULATOR ARCR"/>
    <property type="match status" value="1"/>
</dbReference>
<evidence type="ECO:0000259" key="5">
    <source>
        <dbReference type="PROSITE" id="PS51063"/>
    </source>
</evidence>
<protein>
    <submittedName>
        <fullName evidence="6">Crp/Fnr family transcriptional regulator</fullName>
    </submittedName>
</protein>
<dbReference type="InterPro" id="IPR018490">
    <property type="entry name" value="cNMP-bd_dom_sf"/>
</dbReference>
<proteinExistence type="predicted"/>
<dbReference type="EMBL" id="CP043498">
    <property type="protein sequence ID" value="QFY60957.1"/>
    <property type="molecule type" value="Genomic_DNA"/>
</dbReference>
<dbReference type="SMART" id="SM00419">
    <property type="entry name" value="HTH_CRP"/>
    <property type="match status" value="1"/>
</dbReference>
<organism evidence="6 7">
    <name type="scientific">Rhizobium grahamii</name>
    <dbReference type="NCBI Taxonomy" id="1120045"/>
    <lineage>
        <taxon>Bacteria</taxon>
        <taxon>Pseudomonadati</taxon>
        <taxon>Pseudomonadota</taxon>
        <taxon>Alphaproteobacteria</taxon>
        <taxon>Hyphomicrobiales</taxon>
        <taxon>Rhizobiaceae</taxon>
        <taxon>Rhizobium/Agrobacterium group</taxon>
        <taxon>Rhizobium</taxon>
    </lineage>
</organism>
<dbReference type="OrthoDB" id="190787at2"/>
<dbReference type="SUPFAM" id="SSF51206">
    <property type="entry name" value="cAMP-binding domain-like"/>
    <property type="match status" value="1"/>
</dbReference>
<evidence type="ECO:0000256" key="1">
    <source>
        <dbReference type="ARBA" id="ARBA00023015"/>
    </source>
</evidence>
<dbReference type="PROSITE" id="PS50042">
    <property type="entry name" value="CNMP_BINDING_3"/>
    <property type="match status" value="1"/>
</dbReference>
<sequence>MTTALKLSNAQKATLGKALIVSSLSRNEREALLACATAVRCQPQDILFHDGDTADYFYSVLSGYVRLYRPGSDGREADIRICEPGDSFGECLILDGCDYNYSAQVMEPAILARFNLEKVRELLEDQPRIGIAIVRSLSQHLLSTMDCLASDRMQTAPQRVASYLLTHCTPNGGTASLRLPFQKSLLARKLGLAPEALSRAFSALRTAGVTVSGRSIAISNMDMLQQI</sequence>
<dbReference type="Proteomes" id="UP000326881">
    <property type="component" value="Chromosome"/>
</dbReference>
<dbReference type="InterPro" id="IPR012318">
    <property type="entry name" value="HTH_CRP"/>
</dbReference>
<dbReference type="Pfam" id="PF13545">
    <property type="entry name" value="HTH_Crp_2"/>
    <property type="match status" value="1"/>
</dbReference>
<keyword evidence="7" id="KW-1185">Reference proteome</keyword>
<feature type="domain" description="Cyclic nucleotide-binding" evidence="4">
    <location>
        <begin position="20"/>
        <end position="123"/>
    </location>
</feature>
<dbReference type="Gene3D" id="2.60.120.10">
    <property type="entry name" value="Jelly Rolls"/>
    <property type="match status" value="1"/>
</dbReference>
<name>A0A5Q0CAQ2_9HYPH</name>
<dbReference type="InterPro" id="IPR050397">
    <property type="entry name" value="Env_Response_Regulators"/>
</dbReference>
<evidence type="ECO:0000313" key="6">
    <source>
        <dbReference type="EMBL" id="QFY60957.1"/>
    </source>
</evidence>
<dbReference type="InterPro" id="IPR036390">
    <property type="entry name" value="WH_DNA-bd_sf"/>
</dbReference>
<dbReference type="PANTHER" id="PTHR24567">
    <property type="entry name" value="CRP FAMILY TRANSCRIPTIONAL REGULATORY PROTEIN"/>
    <property type="match status" value="1"/>
</dbReference>